<dbReference type="Pfam" id="PF01042">
    <property type="entry name" value="Ribonuc_L-PSP"/>
    <property type="match status" value="1"/>
</dbReference>
<dbReference type="PANTHER" id="PTHR43857:SF1">
    <property type="entry name" value="YJGH FAMILY PROTEIN"/>
    <property type="match status" value="1"/>
</dbReference>
<comment type="caution">
    <text evidence="1">The sequence shown here is derived from an EMBL/GenBank/DDBJ whole genome shotgun (WGS) entry which is preliminary data.</text>
</comment>
<proteinExistence type="predicted"/>
<organism evidence="1 2">
    <name type="scientific">Corynascus novoguineensis</name>
    <dbReference type="NCBI Taxonomy" id="1126955"/>
    <lineage>
        <taxon>Eukaryota</taxon>
        <taxon>Fungi</taxon>
        <taxon>Dikarya</taxon>
        <taxon>Ascomycota</taxon>
        <taxon>Pezizomycotina</taxon>
        <taxon>Sordariomycetes</taxon>
        <taxon>Sordariomycetidae</taxon>
        <taxon>Sordariales</taxon>
        <taxon>Chaetomiaceae</taxon>
        <taxon>Corynascus</taxon>
    </lineage>
</organism>
<sequence>MSNLPCYAYPGWGEWARKNLSYSQAIRVGDRIICSGQGGWNAKATEFDFESLVHPSLFDEIDQAFENCDYNLKHAGGKGWCQVYRVVTYSTDIPSQHERIVYNLRKWMPNHQPVWTELGVNALGSNKMHFEIDVEAHDEEGAAALRQAKQAEK</sequence>
<dbReference type="Proteomes" id="UP001303647">
    <property type="component" value="Unassembled WGS sequence"/>
</dbReference>
<keyword evidence="2" id="KW-1185">Reference proteome</keyword>
<dbReference type="Gene3D" id="3.30.1330.40">
    <property type="entry name" value="RutC-like"/>
    <property type="match status" value="1"/>
</dbReference>
<reference evidence="1" key="2">
    <citation type="submission" date="2023-05" db="EMBL/GenBank/DDBJ databases">
        <authorList>
            <consortium name="Lawrence Berkeley National Laboratory"/>
            <person name="Steindorff A."/>
            <person name="Hensen N."/>
            <person name="Bonometti L."/>
            <person name="Westerberg I."/>
            <person name="Brannstrom I.O."/>
            <person name="Guillou S."/>
            <person name="Cros-Aarteil S."/>
            <person name="Calhoun S."/>
            <person name="Haridas S."/>
            <person name="Kuo A."/>
            <person name="Mondo S."/>
            <person name="Pangilinan J."/>
            <person name="Riley R."/>
            <person name="Labutti K."/>
            <person name="Andreopoulos B."/>
            <person name="Lipzen A."/>
            <person name="Chen C."/>
            <person name="Yanf M."/>
            <person name="Daum C."/>
            <person name="Ng V."/>
            <person name="Clum A."/>
            <person name="Ohm R."/>
            <person name="Martin F."/>
            <person name="Silar P."/>
            <person name="Natvig D."/>
            <person name="Lalanne C."/>
            <person name="Gautier V."/>
            <person name="Ament-Velasquez S.L."/>
            <person name="Kruys A."/>
            <person name="Hutchinson M.I."/>
            <person name="Powell A.J."/>
            <person name="Barry K."/>
            <person name="Miller A.N."/>
            <person name="Grigoriev I.V."/>
            <person name="Debuchy R."/>
            <person name="Gladieux P."/>
            <person name="Thoren M.H."/>
            <person name="Johannesson H."/>
        </authorList>
    </citation>
    <scope>NUCLEOTIDE SEQUENCE</scope>
    <source>
        <strain evidence="1">CBS 359.72</strain>
    </source>
</reference>
<evidence type="ECO:0000313" key="2">
    <source>
        <dbReference type="Proteomes" id="UP001303647"/>
    </source>
</evidence>
<gene>
    <name evidence="1" type="ORF">C7999DRAFT_17375</name>
</gene>
<dbReference type="InterPro" id="IPR035959">
    <property type="entry name" value="RutC-like_sf"/>
</dbReference>
<dbReference type="EMBL" id="MU857743">
    <property type="protein sequence ID" value="KAK4244367.1"/>
    <property type="molecule type" value="Genomic_DNA"/>
</dbReference>
<evidence type="ECO:0000313" key="1">
    <source>
        <dbReference type="EMBL" id="KAK4244367.1"/>
    </source>
</evidence>
<dbReference type="SUPFAM" id="SSF55298">
    <property type="entry name" value="YjgF-like"/>
    <property type="match status" value="1"/>
</dbReference>
<dbReference type="InterPro" id="IPR006175">
    <property type="entry name" value="YjgF/YER057c/UK114"/>
</dbReference>
<accession>A0AAN7HGC6</accession>
<protein>
    <submittedName>
        <fullName evidence="1">Endoribonuclease L-PSP/chorismate mutase-like protein</fullName>
    </submittedName>
</protein>
<reference evidence="1" key="1">
    <citation type="journal article" date="2023" name="Mol. Phylogenet. Evol.">
        <title>Genome-scale phylogeny and comparative genomics of the fungal order Sordariales.</title>
        <authorList>
            <person name="Hensen N."/>
            <person name="Bonometti L."/>
            <person name="Westerberg I."/>
            <person name="Brannstrom I.O."/>
            <person name="Guillou S."/>
            <person name="Cros-Aarteil S."/>
            <person name="Calhoun S."/>
            <person name="Haridas S."/>
            <person name="Kuo A."/>
            <person name="Mondo S."/>
            <person name="Pangilinan J."/>
            <person name="Riley R."/>
            <person name="LaButti K."/>
            <person name="Andreopoulos B."/>
            <person name="Lipzen A."/>
            <person name="Chen C."/>
            <person name="Yan M."/>
            <person name="Daum C."/>
            <person name="Ng V."/>
            <person name="Clum A."/>
            <person name="Steindorff A."/>
            <person name="Ohm R.A."/>
            <person name="Martin F."/>
            <person name="Silar P."/>
            <person name="Natvig D.O."/>
            <person name="Lalanne C."/>
            <person name="Gautier V."/>
            <person name="Ament-Velasquez S.L."/>
            <person name="Kruys A."/>
            <person name="Hutchinson M.I."/>
            <person name="Powell A.J."/>
            <person name="Barry K."/>
            <person name="Miller A.N."/>
            <person name="Grigoriev I.V."/>
            <person name="Debuchy R."/>
            <person name="Gladieux P."/>
            <person name="Hiltunen Thoren M."/>
            <person name="Johannesson H."/>
        </authorList>
    </citation>
    <scope>NUCLEOTIDE SEQUENCE</scope>
    <source>
        <strain evidence="1">CBS 359.72</strain>
    </source>
</reference>
<dbReference type="AlphaFoldDB" id="A0AAN7HGC6"/>
<name>A0AAN7HGC6_9PEZI</name>
<dbReference type="PANTHER" id="PTHR43857">
    <property type="entry name" value="BLR7761 PROTEIN"/>
    <property type="match status" value="1"/>
</dbReference>